<feature type="transmembrane region" description="Helical" evidence="1">
    <location>
        <begin position="387"/>
        <end position="409"/>
    </location>
</feature>
<feature type="transmembrane region" description="Helical" evidence="1">
    <location>
        <begin position="274"/>
        <end position="294"/>
    </location>
</feature>
<dbReference type="PANTHER" id="PTHR43685:SF3">
    <property type="entry name" value="SLR2126 PROTEIN"/>
    <property type="match status" value="1"/>
</dbReference>
<dbReference type="InterPro" id="IPR050834">
    <property type="entry name" value="Glycosyltransf_2"/>
</dbReference>
<dbReference type="SUPFAM" id="SSF53448">
    <property type="entry name" value="Nucleotide-diphospho-sugar transferases"/>
    <property type="match status" value="1"/>
</dbReference>
<keyword evidence="3" id="KW-1185">Reference proteome</keyword>
<organism evidence="2 3">
    <name type="scientific">Serinibacter salmoneus</name>
    <dbReference type="NCBI Taxonomy" id="556530"/>
    <lineage>
        <taxon>Bacteria</taxon>
        <taxon>Bacillati</taxon>
        <taxon>Actinomycetota</taxon>
        <taxon>Actinomycetes</taxon>
        <taxon>Micrococcales</taxon>
        <taxon>Beutenbergiaceae</taxon>
        <taxon>Serinibacter</taxon>
    </lineage>
</organism>
<evidence type="ECO:0000313" key="3">
    <source>
        <dbReference type="Proteomes" id="UP000224915"/>
    </source>
</evidence>
<dbReference type="GO" id="GO:0016740">
    <property type="term" value="F:transferase activity"/>
    <property type="evidence" value="ECO:0007669"/>
    <property type="project" value="UniProtKB-KW"/>
</dbReference>
<keyword evidence="1" id="KW-1133">Transmembrane helix</keyword>
<evidence type="ECO:0000313" key="2">
    <source>
        <dbReference type="EMBL" id="PFG20347.1"/>
    </source>
</evidence>
<dbReference type="OrthoDB" id="3734530at2"/>
<feature type="transmembrane region" description="Helical" evidence="1">
    <location>
        <begin position="524"/>
        <end position="544"/>
    </location>
</feature>
<keyword evidence="2" id="KW-0808">Transferase</keyword>
<dbReference type="RefSeq" id="WP_098469349.1">
    <property type="nucleotide sequence ID" value="NZ_PDJD01000001.1"/>
</dbReference>
<dbReference type="AlphaFoldDB" id="A0A2A9D0Z2"/>
<feature type="transmembrane region" description="Helical" evidence="1">
    <location>
        <begin position="806"/>
        <end position="829"/>
    </location>
</feature>
<feature type="transmembrane region" description="Helical" evidence="1">
    <location>
        <begin position="731"/>
        <end position="750"/>
    </location>
</feature>
<feature type="transmembrane region" description="Helical" evidence="1">
    <location>
        <begin position="770"/>
        <end position="794"/>
    </location>
</feature>
<dbReference type="Pfam" id="PF13641">
    <property type="entry name" value="Glyco_tranf_2_3"/>
    <property type="match status" value="1"/>
</dbReference>
<dbReference type="Gene3D" id="3.90.550.10">
    <property type="entry name" value="Spore Coat Polysaccharide Biosynthesis Protein SpsA, Chain A"/>
    <property type="match status" value="1"/>
</dbReference>
<name>A0A2A9D0Z2_9MICO</name>
<keyword evidence="1" id="KW-0812">Transmembrane</keyword>
<dbReference type="EMBL" id="PDJD01000001">
    <property type="protein sequence ID" value="PFG20347.1"/>
    <property type="molecule type" value="Genomic_DNA"/>
</dbReference>
<accession>A0A2A9D0Z2</accession>
<evidence type="ECO:0000256" key="1">
    <source>
        <dbReference type="SAM" id="Phobius"/>
    </source>
</evidence>
<dbReference type="InterPro" id="IPR029044">
    <property type="entry name" value="Nucleotide-diphossugar_trans"/>
</dbReference>
<keyword evidence="1" id="KW-0472">Membrane</keyword>
<feature type="transmembrane region" description="Helical" evidence="1">
    <location>
        <begin position="469"/>
        <end position="492"/>
    </location>
</feature>
<proteinExistence type="predicted"/>
<dbReference type="PANTHER" id="PTHR43685">
    <property type="entry name" value="GLYCOSYLTRANSFERASE"/>
    <property type="match status" value="1"/>
</dbReference>
<protein>
    <submittedName>
        <fullName evidence="2">GT2 family glycosyltransferase</fullName>
    </submittedName>
</protein>
<feature type="transmembrane region" description="Helical" evidence="1">
    <location>
        <begin position="699"/>
        <end position="719"/>
    </location>
</feature>
<feature type="transmembrane region" description="Helical" evidence="1">
    <location>
        <begin position="499"/>
        <end position="518"/>
    </location>
</feature>
<reference evidence="2 3" key="1">
    <citation type="submission" date="2017-10" db="EMBL/GenBank/DDBJ databases">
        <title>Sequencing the genomes of 1000 actinobacteria strains.</title>
        <authorList>
            <person name="Klenk H.-P."/>
        </authorList>
    </citation>
    <scope>NUCLEOTIDE SEQUENCE [LARGE SCALE GENOMIC DNA]</scope>
    <source>
        <strain evidence="2 3">DSM 21801</strain>
    </source>
</reference>
<gene>
    <name evidence="2" type="ORF">ATL40_1945</name>
</gene>
<feature type="transmembrane region" description="Helical" evidence="1">
    <location>
        <begin position="624"/>
        <end position="646"/>
    </location>
</feature>
<feature type="transmembrane region" description="Helical" evidence="1">
    <location>
        <begin position="1090"/>
        <end position="1108"/>
    </location>
</feature>
<comment type="caution">
    <text evidence="2">The sequence shown here is derived from an EMBL/GenBank/DDBJ whole genome shotgun (WGS) entry which is preliminary data.</text>
</comment>
<sequence>MTVLNRVEAARPRVLGVVVSRGDSGWLPETLRAVAGGTHQPDRLLVVLWGGRDHERVRHVVADAGLINADVVSVSGAATFGDAVRKGLAHFPPVAGEWLWLLHDDSAPAPAALAAQLRAVANAPSVVLAGAKQTEWERPDELISVGVGQTRSGRRFTALEEGEIDQGQHDARADVIAVGTAGALIRRDVWEELGGTDPALGPFGDGADLARRARLAGHRVVVVPGAVVRHARAAYQGQRRAPHGGGPAEQPDPAASWAARREALLYSRLAGSSLPVACLAFVWMFLAAPLRVLLALMAKDFSTIPSEVRAPFVVAGRLGAVARSRAAARGTRTLSRRVLRPLQTGWGTRLAAWRDRRLARAAARRAARARSELEIAEAAALSRRRRWALAGVLTATLVVTLVTTAPLAFTGPLVGGALLPVDSSAEQLWTQVTSPWLLVGDGHAQAAPPFLGLLAAGTVLLGGWWGTPVSTTIAVVILGSLPFAAIGGWFAAGAATRRIAVRAWAALVWALAPTLLLALAQGRIAAVVAHLVLPWVALGVVRALGVQRRDVIRSGLWDVPDGAPQEPARRRRPVASPGAAAGAALALGIACLAAPVLLPVSILVLAVIAATLPRLRAGSRGRATSLLLLPLPALVLVGPWLTTAFTDAEGIASDAVDSAARMLLTGPGAAYAVELPAGWEMLLGWPDVAALATGESAAWVLPVLLVGAPVLLAALLALLAGGGLAAGVRTLWLIAVVVLATAILAARVQVAPTASAAGSGAEPGTLAATAWTGPVLSVTLLGLLGAAALGAGGLPRLRNHAWGWRHLATGALGVVAFLAPLAAAGSWIAGVAATEVLVVTARGADPVPALGRQLQTSVASARVLALTPTEGGTVVALWRGDGPQLLDAATTSSSLSGALLDPIADLPDEAEQDLARVVALAESSSDDAAPGLVTHAVGLVVVPPTDSAVAPGGDEAARARLVAALNATAGLELVTTNESGTIYRVLSTGGAARLRVTTPDGHTPADGVLTEHRDLPASALVSGQLLGGGELAASDTERLVVLAERADPRWHLTVAGSEMASTDLDWRQAFVVPAGLEGEVRLTFHDPARTAWVVAQIVVVGVVALLAVPMRRRDVEEDS</sequence>
<dbReference type="Proteomes" id="UP000224915">
    <property type="component" value="Unassembled WGS sequence"/>
</dbReference>
<feature type="transmembrane region" description="Helical" evidence="1">
    <location>
        <begin position="579"/>
        <end position="612"/>
    </location>
</feature>